<dbReference type="InterPro" id="IPR001029">
    <property type="entry name" value="Flagellin_N"/>
</dbReference>
<protein>
    <submittedName>
        <fullName evidence="7">Flagellar hook-associated protein 3</fullName>
    </submittedName>
</protein>
<dbReference type="NCBIfam" id="TIGR02550">
    <property type="entry name" value="flagell_flgL"/>
    <property type="match status" value="1"/>
</dbReference>
<feature type="domain" description="Flagellin N-terminal" evidence="6">
    <location>
        <begin position="3"/>
        <end position="141"/>
    </location>
</feature>
<dbReference type="GO" id="GO:0005198">
    <property type="term" value="F:structural molecule activity"/>
    <property type="evidence" value="ECO:0007669"/>
    <property type="project" value="InterPro"/>
</dbReference>
<organism evidence="7 8">
    <name type="scientific">Ferrimonas aestuarii</name>
    <dbReference type="NCBI Taxonomy" id="2569539"/>
    <lineage>
        <taxon>Bacteria</taxon>
        <taxon>Pseudomonadati</taxon>
        <taxon>Pseudomonadota</taxon>
        <taxon>Gammaproteobacteria</taxon>
        <taxon>Alteromonadales</taxon>
        <taxon>Ferrimonadaceae</taxon>
        <taxon>Ferrimonas</taxon>
    </lineage>
</organism>
<dbReference type="InterPro" id="IPR013384">
    <property type="entry name" value="Flagell_FlgL"/>
</dbReference>
<dbReference type="GO" id="GO:0071973">
    <property type="term" value="P:bacterial-type flagellum-dependent cell motility"/>
    <property type="evidence" value="ECO:0007669"/>
    <property type="project" value="InterPro"/>
</dbReference>
<keyword evidence="7" id="KW-0282">Flagellum</keyword>
<dbReference type="SUPFAM" id="SSF64518">
    <property type="entry name" value="Phase 1 flagellin"/>
    <property type="match status" value="1"/>
</dbReference>
<dbReference type="InterPro" id="IPR001492">
    <property type="entry name" value="Flagellin"/>
</dbReference>
<dbReference type="Pfam" id="PF00669">
    <property type="entry name" value="Flagellin_N"/>
    <property type="match status" value="1"/>
</dbReference>
<evidence type="ECO:0000313" key="7">
    <source>
        <dbReference type="EMBL" id="TKB54588.1"/>
    </source>
</evidence>
<evidence type="ECO:0000259" key="6">
    <source>
        <dbReference type="Pfam" id="PF00669"/>
    </source>
</evidence>
<proteinExistence type="inferred from homology"/>
<evidence type="ECO:0000256" key="5">
    <source>
        <dbReference type="ARBA" id="ARBA00023143"/>
    </source>
</evidence>
<gene>
    <name evidence="7" type="primary">flgL</name>
    <name evidence="7" type="ORF">FCL42_12310</name>
</gene>
<reference evidence="7 8" key="1">
    <citation type="submission" date="2019-04" db="EMBL/GenBank/DDBJ databases">
        <authorList>
            <person name="Hwang J.C."/>
        </authorList>
    </citation>
    <scope>NUCLEOTIDE SEQUENCE [LARGE SCALE GENOMIC DNA]</scope>
    <source>
        <strain evidence="7 8">IMCC35002</strain>
    </source>
</reference>
<evidence type="ECO:0000313" key="8">
    <source>
        <dbReference type="Proteomes" id="UP000305675"/>
    </source>
</evidence>
<dbReference type="OrthoDB" id="9768249at2"/>
<dbReference type="AlphaFoldDB" id="A0A4U1BQ14"/>
<dbReference type="PANTHER" id="PTHR42792:SF1">
    <property type="entry name" value="FLAGELLAR HOOK-ASSOCIATED PROTEIN 3"/>
    <property type="match status" value="1"/>
</dbReference>
<keyword evidence="4" id="KW-0964">Secreted</keyword>
<keyword evidence="8" id="KW-1185">Reference proteome</keyword>
<keyword evidence="7" id="KW-0969">Cilium</keyword>
<dbReference type="Gene3D" id="1.20.1330.10">
    <property type="entry name" value="f41 fragment of flagellin, N-terminal domain"/>
    <property type="match status" value="1"/>
</dbReference>
<dbReference type="EMBL" id="SWCJ01000008">
    <property type="protein sequence ID" value="TKB54588.1"/>
    <property type="molecule type" value="Genomic_DNA"/>
</dbReference>
<dbReference type="PANTHER" id="PTHR42792">
    <property type="entry name" value="FLAGELLIN"/>
    <property type="match status" value="1"/>
</dbReference>
<comment type="caution">
    <text evidence="7">The sequence shown here is derived from an EMBL/GenBank/DDBJ whole genome shotgun (WGS) entry which is preliminary data.</text>
</comment>
<keyword evidence="5" id="KW-0975">Bacterial flagellum</keyword>
<dbReference type="GO" id="GO:0009424">
    <property type="term" value="C:bacterial-type flagellum hook"/>
    <property type="evidence" value="ECO:0007669"/>
    <property type="project" value="InterPro"/>
</dbReference>
<comment type="similarity">
    <text evidence="3">Belongs to the bacterial flagellin family.</text>
</comment>
<evidence type="ECO:0000256" key="2">
    <source>
        <dbReference type="ARBA" id="ARBA00004613"/>
    </source>
</evidence>
<dbReference type="RefSeq" id="WP_136863723.1">
    <property type="nucleotide sequence ID" value="NZ_SWCJ01000008.1"/>
</dbReference>
<keyword evidence="7" id="KW-0966">Cell projection</keyword>
<evidence type="ECO:0000256" key="4">
    <source>
        <dbReference type="ARBA" id="ARBA00022525"/>
    </source>
</evidence>
<sequence>MRVSNQSLYMNSLYSMQNTTASLGDSLSKMSFGKSILKPSDDPIGAVQVLTVQREHAATDQYMKNIGAVSDSLSRNESHMSTMVDIQNRMREIVTAAGSGTTSAEDRQAYANELKQLQEAMVDQANAKDDKGNYIFSGNQTDAPAISKDASGNYVYGGDGNSRKVQVSDSTWIEANTPGSELFFSGGGDDIFNQLDDFITVLEDPTLTPGDAAFDGELDQMMDSLDSTLTSVTGAMTDIGGRQNSLSLMESSHQDMQLYSEQLIGEIEGLDYAEAVTEYETMLVALQVTQQSYVKISQLSLFNEL</sequence>
<comment type="subcellular location">
    <subcellularLocation>
        <location evidence="1">Bacterial flagellum</location>
    </subcellularLocation>
    <subcellularLocation>
        <location evidence="2">Secreted</location>
    </subcellularLocation>
</comment>
<accession>A0A4U1BQ14</accession>
<name>A0A4U1BQ14_9GAMM</name>
<dbReference type="Proteomes" id="UP000305675">
    <property type="component" value="Unassembled WGS sequence"/>
</dbReference>
<evidence type="ECO:0000256" key="1">
    <source>
        <dbReference type="ARBA" id="ARBA00004365"/>
    </source>
</evidence>
<dbReference type="GO" id="GO:0005576">
    <property type="term" value="C:extracellular region"/>
    <property type="evidence" value="ECO:0007669"/>
    <property type="project" value="UniProtKB-SubCell"/>
</dbReference>
<evidence type="ECO:0000256" key="3">
    <source>
        <dbReference type="ARBA" id="ARBA00005709"/>
    </source>
</evidence>